<dbReference type="GO" id="GO:0043709">
    <property type="term" value="P:cell adhesion involved in single-species biofilm formation"/>
    <property type="evidence" value="ECO:0007669"/>
    <property type="project" value="TreeGrafter"/>
</dbReference>
<accession>A0A1V2HAF4</accession>
<dbReference type="GO" id="GO:0052621">
    <property type="term" value="F:diguanylate cyclase activity"/>
    <property type="evidence" value="ECO:0007669"/>
    <property type="project" value="UniProtKB-EC"/>
</dbReference>
<comment type="caution">
    <text evidence="5">The sequence shown here is derived from an EMBL/GenBank/DDBJ whole genome shotgun (WGS) entry which is preliminary data.</text>
</comment>
<dbReference type="SUPFAM" id="SSF55073">
    <property type="entry name" value="Nucleotide cyclase"/>
    <property type="match status" value="1"/>
</dbReference>
<keyword evidence="3" id="KW-0175">Coiled coil</keyword>
<gene>
    <name evidence="5" type="ORF">BKE38_01335</name>
</gene>
<sequence>MAKAPEAARFSLFDKEEEVLRSAALMLAQLGDIGGTVSDLAEAYRQSYREQERLVRLSDRMQRDLQKAKARLAEQASDLLALNETLAAEIELRGRLELELRSMLETDALTGARSRRHFYDLTAAEFARQQRNGAALSLAILDLDRFKRLNDAHGHEAGDAALRAFAGCCQQMIRGFDVFGRLGGEEFGLLLPETGLEEARAVAERICAATAALEVPLAQGQSIRISVSIGFATRAPGETLEQLMRRADRGLYQAKDQGRGRAVADQAAAG</sequence>
<dbReference type="InterPro" id="IPR043128">
    <property type="entry name" value="Rev_trsase/Diguanyl_cyclase"/>
</dbReference>
<dbReference type="GO" id="GO:1902201">
    <property type="term" value="P:negative regulation of bacterial-type flagellum-dependent cell motility"/>
    <property type="evidence" value="ECO:0007669"/>
    <property type="project" value="TreeGrafter"/>
</dbReference>
<feature type="coiled-coil region" evidence="3">
    <location>
        <begin position="51"/>
        <end position="85"/>
    </location>
</feature>
<dbReference type="FunFam" id="3.30.70.270:FF:000001">
    <property type="entry name" value="Diguanylate cyclase domain protein"/>
    <property type="match status" value="1"/>
</dbReference>
<dbReference type="EC" id="2.7.7.65" evidence="1"/>
<evidence type="ECO:0000259" key="4">
    <source>
        <dbReference type="PROSITE" id="PS50887"/>
    </source>
</evidence>
<dbReference type="PANTHER" id="PTHR45138:SF9">
    <property type="entry name" value="DIGUANYLATE CYCLASE DGCM-RELATED"/>
    <property type="match status" value="1"/>
</dbReference>
<reference evidence="5 6" key="1">
    <citation type="submission" date="2016-10" db="EMBL/GenBank/DDBJ databases">
        <title>Draft Genome sequence of Roseomonas sp. strain M3.</title>
        <authorList>
            <person name="Subhash Y."/>
            <person name="Lee S."/>
        </authorList>
    </citation>
    <scope>NUCLEOTIDE SEQUENCE [LARGE SCALE GENOMIC DNA]</scope>
    <source>
        <strain evidence="5 6">M3</strain>
    </source>
</reference>
<proteinExistence type="predicted"/>
<evidence type="ECO:0000313" key="5">
    <source>
        <dbReference type="EMBL" id="ONG58915.1"/>
    </source>
</evidence>
<dbReference type="NCBIfam" id="TIGR00254">
    <property type="entry name" value="GGDEF"/>
    <property type="match status" value="1"/>
</dbReference>
<dbReference type="Proteomes" id="UP000188879">
    <property type="component" value="Unassembled WGS sequence"/>
</dbReference>
<dbReference type="EMBL" id="MLCO01000009">
    <property type="protein sequence ID" value="ONG58915.1"/>
    <property type="molecule type" value="Genomic_DNA"/>
</dbReference>
<evidence type="ECO:0000256" key="1">
    <source>
        <dbReference type="ARBA" id="ARBA00012528"/>
    </source>
</evidence>
<dbReference type="CDD" id="cd01949">
    <property type="entry name" value="GGDEF"/>
    <property type="match status" value="1"/>
</dbReference>
<dbReference type="GO" id="GO:0005886">
    <property type="term" value="C:plasma membrane"/>
    <property type="evidence" value="ECO:0007669"/>
    <property type="project" value="TreeGrafter"/>
</dbReference>
<dbReference type="AlphaFoldDB" id="A0A1V2HAF4"/>
<evidence type="ECO:0000256" key="2">
    <source>
        <dbReference type="ARBA" id="ARBA00034247"/>
    </source>
</evidence>
<feature type="domain" description="GGDEF" evidence="4">
    <location>
        <begin position="134"/>
        <end position="267"/>
    </location>
</feature>
<protein>
    <recommendedName>
        <fullName evidence="1">diguanylate cyclase</fullName>
        <ecNumber evidence="1">2.7.7.65</ecNumber>
    </recommendedName>
</protein>
<dbReference type="InterPro" id="IPR050469">
    <property type="entry name" value="Diguanylate_Cyclase"/>
</dbReference>
<comment type="catalytic activity">
    <reaction evidence="2">
        <text>2 GTP = 3',3'-c-di-GMP + 2 diphosphate</text>
        <dbReference type="Rhea" id="RHEA:24898"/>
        <dbReference type="ChEBI" id="CHEBI:33019"/>
        <dbReference type="ChEBI" id="CHEBI:37565"/>
        <dbReference type="ChEBI" id="CHEBI:58805"/>
        <dbReference type="EC" id="2.7.7.65"/>
    </reaction>
</comment>
<dbReference type="Pfam" id="PF00990">
    <property type="entry name" value="GGDEF"/>
    <property type="match status" value="1"/>
</dbReference>
<evidence type="ECO:0000313" key="6">
    <source>
        <dbReference type="Proteomes" id="UP000188879"/>
    </source>
</evidence>
<dbReference type="InterPro" id="IPR000160">
    <property type="entry name" value="GGDEF_dom"/>
</dbReference>
<dbReference type="PANTHER" id="PTHR45138">
    <property type="entry name" value="REGULATORY COMPONENTS OF SENSORY TRANSDUCTION SYSTEM"/>
    <property type="match status" value="1"/>
</dbReference>
<organism evidence="5 6">
    <name type="scientific">Teichococcus deserti</name>
    <dbReference type="NCBI Taxonomy" id="1817963"/>
    <lineage>
        <taxon>Bacteria</taxon>
        <taxon>Pseudomonadati</taxon>
        <taxon>Pseudomonadota</taxon>
        <taxon>Alphaproteobacteria</taxon>
        <taxon>Acetobacterales</taxon>
        <taxon>Roseomonadaceae</taxon>
        <taxon>Roseomonas</taxon>
    </lineage>
</organism>
<dbReference type="PROSITE" id="PS50887">
    <property type="entry name" value="GGDEF"/>
    <property type="match status" value="1"/>
</dbReference>
<name>A0A1V2HAF4_9PROT</name>
<evidence type="ECO:0000256" key="3">
    <source>
        <dbReference type="SAM" id="Coils"/>
    </source>
</evidence>
<keyword evidence="6" id="KW-1185">Reference proteome</keyword>
<dbReference type="SMART" id="SM00267">
    <property type="entry name" value="GGDEF"/>
    <property type="match status" value="1"/>
</dbReference>
<dbReference type="Gene3D" id="3.30.70.270">
    <property type="match status" value="1"/>
</dbReference>
<dbReference type="InterPro" id="IPR029787">
    <property type="entry name" value="Nucleotide_cyclase"/>
</dbReference>